<dbReference type="PROSITE" id="PS51332">
    <property type="entry name" value="B12_BINDING"/>
    <property type="match status" value="1"/>
</dbReference>
<dbReference type="InterPro" id="IPR006159">
    <property type="entry name" value="Acid_CoA_mut_C"/>
</dbReference>
<proteinExistence type="predicted"/>
<keyword evidence="4" id="KW-0413">Isomerase</keyword>
<keyword evidence="2" id="KW-0846">Cobalamin</keyword>
<gene>
    <name evidence="7" type="ORF">GCM10008023_35780</name>
</gene>
<keyword evidence="8" id="KW-1185">Reference proteome</keyword>
<dbReference type="EMBL" id="BNAQ01000006">
    <property type="protein sequence ID" value="GHH24044.1"/>
    <property type="molecule type" value="Genomic_DNA"/>
</dbReference>
<dbReference type="PANTHER" id="PTHR48101">
    <property type="entry name" value="METHYLMALONYL-COA MUTASE, MITOCHONDRIAL-RELATED"/>
    <property type="match status" value="1"/>
</dbReference>
<dbReference type="PANTHER" id="PTHR48101:SF1">
    <property type="entry name" value="METHYLMALONYL-COA MUTASE, LARGE SUBUNIT"/>
    <property type="match status" value="1"/>
</dbReference>
<evidence type="ECO:0000256" key="3">
    <source>
        <dbReference type="ARBA" id="ARBA00022723"/>
    </source>
</evidence>
<evidence type="ECO:0000256" key="5">
    <source>
        <dbReference type="ARBA" id="ARBA00023285"/>
    </source>
</evidence>
<evidence type="ECO:0000256" key="1">
    <source>
        <dbReference type="ARBA" id="ARBA00001922"/>
    </source>
</evidence>
<accession>A0ABQ3LSH5</accession>
<dbReference type="Proteomes" id="UP000652430">
    <property type="component" value="Unassembled WGS sequence"/>
</dbReference>
<evidence type="ECO:0000313" key="8">
    <source>
        <dbReference type="Proteomes" id="UP000652430"/>
    </source>
</evidence>
<evidence type="ECO:0000256" key="4">
    <source>
        <dbReference type="ARBA" id="ARBA00023235"/>
    </source>
</evidence>
<keyword evidence="3" id="KW-0479">Metal-binding</keyword>
<name>A0ABQ3LSH5_9SPHN</name>
<dbReference type="RefSeq" id="WP_189677385.1">
    <property type="nucleotide sequence ID" value="NZ_BNAQ01000006.1"/>
</dbReference>
<keyword evidence="5" id="KW-0170">Cobalt</keyword>
<evidence type="ECO:0000256" key="2">
    <source>
        <dbReference type="ARBA" id="ARBA00022628"/>
    </source>
</evidence>
<comment type="caution">
    <text evidence="7">The sequence shown here is derived from an EMBL/GenBank/DDBJ whole genome shotgun (WGS) entry which is preliminary data.</text>
</comment>
<sequence>MPDTSPQPRILLTKSFIDSHDRAIATIALALRDAAMEVVLIDYEQPEDVVNVALQEDVDVIGVSFMSGGQVETTQKIFAELQRREVAGLPVVVGGTIRPFDVPPLEAAGVKAIFRGGAPMADVVESFRSLSRAYRGLA</sequence>
<protein>
    <submittedName>
        <fullName evidence="7">Methylmalonyl-CoA mutase</fullName>
    </submittedName>
</protein>
<feature type="domain" description="B12-binding" evidence="6">
    <location>
        <begin position="7"/>
        <end position="138"/>
    </location>
</feature>
<reference evidence="8" key="1">
    <citation type="journal article" date="2019" name="Int. J. Syst. Evol. Microbiol.">
        <title>The Global Catalogue of Microorganisms (GCM) 10K type strain sequencing project: providing services to taxonomists for standard genome sequencing and annotation.</title>
        <authorList>
            <consortium name="The Broad Institute Genomics Platform"/>
            <consortium name="The Broad Institute Genome Sequencing Center for Infectious Disease"/>
            <person name="Wu L."/>
            <person name="Ma J."/>
        </authorList>
    </citation>
    <scope>NUCLEOTIDE SEQUENCE [LARGE SCALE GENOMIC DNA]</scope>
    <source>
        <strain evidence="8">CGMCC 1.8957</strain>
    </source>
</reference>
<evidence type="ECO:0000259" key="6">
    <source>
        <dbReference type="PROSITE" id="PS51332"/>
    </source>
</evidence>
<dbReference type="InterPro" id="IPR036724">
    <property type="entry name" value="Cobalamin-bd_sf"/>
</dbReference>
<dbReference type="Pfam" id="PF02310">
    <property type="entry name" value="B12-binding"/>
    <property type="match status" value="1"/>
</dbReference>
<evidence type="ECO:0000313" key="7">
    <source>
        <dbReference type="EMBL" id="GHH24044.1"/>
    </source>
</evidence>
<comment type="cofactor">
    <cofactor evidence="1">
        <name>adenosylcob(III)alamin</name>
        <dbReference type="ChEBI" id="CHEBI:18408"/>
    </cofactor>
</comment>
<dbReference type="Gene3D" id="3.40.50.280">
    <property type="entry name" value="Cobalamin-binding domain"/>
    <property type="match status" value="1"/>
</dbReference>
<dbReference type="SUPFAM" id="SSF52242">
    <property type="entry name" value="Cobalamin (vitamin B12)-binding domain"/>
    <property type="match status" value="1"/>
</dbReference>
<dbReference type="InterPro" id="IPR006158">
    <property type="entry name" value="Cobalamin-bd"/>
</dbReference>
<dbReference type="NCBIfam" id="TIGR00640">
    <property type="entry name" value="acid_CoA_mut_C"/>
    <property type="match status" value="1"/>
</dbReference>
<organism evidence="7 8">
    <name type="scientific">Sphingomonas glacialis</name>
    <dbReference type="NCBI Taxonomy" id="658225"/>
    <lineage>
        <taxon>Bacteria</taxon>
        <taxon>Pseudomonadati</taxon>
        <taxon>Pseudomonadota</taxon>
        <taxon>Alphaproteobacteria</taxon>
        <taxon>Sphingomonadales</taxon>
        <taxon>Sphingomonadaceae</taxon>
        <taxon>Sphingomonas</taxon>
    </lineage>
</organism>